<dbReference type="OrthoDB" id="1470350at2759"/>
<keyword evidence="6" id="KW-0560">Oxidoreductase</keyword>
<keyword evidence="5 6" id="KW-0349">Heme</keyword>
<dbReference type="SUPFAM" id="SSF48264">
    <property type="entry name" value="Cytochrome P450"/>
    <property type="match status" value="1"/>
</dbReference>
<dbReference type="Pfam" id="PF00067">
    <property type="entry name" value="p450"/>
    <property type="match status" value="1"/>
</dbReference>
<dbReference type="GO" id="GO:0016705">
    <property type="term" value="F:oxidoreductase activity, acting on paired donors, with incorporation or reduction of molecular oxygen"/>
    <property type="evidence" value="ECO:0007669"/>
    <property type="project" value="InterPro"/>
</dbReference>
<organism evidence="7 8">
    <name type="scientific">Actinomortierella ambigua</name>
    <dbReference type="NCBI Taxonomy" id="1343610"/>
    <lineage>
        <taxon>Eukaryota</taxon>
        <taxon>Fungi</taxon>
        <taxon>Fungi incertae sedis</taxon>
        <taxon>Mucoromycota</taxon>
        <taxon>Mortierellomycotina</taxon>
        <taxon>Mortierellomycetes</taxon>
        <taxon>Mortierellales</taxon>
        <taxon>Mortierellaceae</taxon>
        <taxon>Actinomortierella</taxon>
    </lineage>
</organism>
<dbReference type="PRINTS" id="PR00463">
    <property type="entry name" value="EP450I"/>
</dbReference>
<keyword evidence="3 5" id="KW-0479">Metal-binding</keyword>
<dbReference type="Proteomes" id="UP000807716">
    <property type="component" value="Unassembled WGS sequence"/>
</dbReference>
<dbReference type="GO" id="GO:0004497">
    <property type="term" value="F:monooxygenase activity"/>
    <property type="evidence" value="ECO:0007669"/>
    <property type="project" value="UniProtKB-KW"/>
</dbReference>
<evidence type="ECO:0000256" key="4">
    <source>
        <dbReference type="ARBA" id="ARBA00023004"/>
    </source>
</evidence>
<evidence type="ECO:0000256" key="1">
    <source>
        <dbReference type="ARBA" id="ARBA00001971"/>
    </source>
</evidence>
<keyword evidence="6" id="KW-0503">Monooxygenase</keyword>
<dbReference type="EMBL" id="JAAAJB010000026">
    <property type="protein sequence ID" value="KAG0269384.1"/>
    <property type="molecule type" value="Genomic_DNA"/>
</dbReference>
<gene>
    <name evidence="7" type="ORF">DFQ27_003712</name>
</gene>
<evidence type="ECO:0000256" key="3">
    <source>
        <dbReference type="ARBA" id="ARBA00022723"/>
    </source>
</evidence>
<comment type="similarity">
    <text evidence="2 6">Belongs to the cytochrome P450 family.</text>
</comment>
<dbReference type="GO" id="GO:0005506">
    <property type="term" value="F:iron ion binding"/>
    <property type="evidence" value="ECO:0007669"/>
    <property type="project" value="InterPro"/>
</dbReference>
<dbReference type="InterPro" id="IPR036396">
    <property type="entry name" value="Cyt_P450_sf"/>
</dbReference>
<feature type="binding site" description="axial binding residue" evidence="5">
    <location>
        <position position="245"/>
    </location>
    <ligand>
        <name>heme</name>
        <dbReference type="ChEBI" id="CHEBI:30413"/>
    </ligand>
    <ligandPart>
        <name>Fe</name>
        <dbReference type="ChEBI" id="CHEBI:18248"/>
    </ligandPart>
</feature>
<comment type="caution">
    <text evidence="7">The sequence shown here is derived from an EMBL/GenBank/DDBJ whole genome shotgun (WGS) entry which is preliminary data.</text>
</comment>
<dbReference type="GO" id="GO:0020037">
    <property type="term" value="F:heme binding"/>
    <property type="evidence" value="ECO:0007669"/>
    <property type="project" value="InterPro"/>
</dbReference>
<dbReference type="PRINTS" id="PR00385">
    <property type="entry name" value="P450"/>
</dbReference>
<reference evidence="7" key="1">
    <citation type="journal article" date="2020" name="Fungal Divers.">
        <title>Resolving the Mortierellaceae phylogeny through synthesis of multi-gene phylogenetics and phylogenomics.</title>
        <authorList>
            <person name="Vandepol N."/>
            <person name="Liber J."/>
            <person name="Desiro A."/>
            <person name="Na H."/>
            <person name="Kennedy M."/>
            <person name="Barry K."/>
            <person name="Grigoriev I.V."/>
            <person name="Miller A.N."/>
            <person name="O'Donnell K."/>
            <person name="Stajich J.E."/>
            <person name="Bonito G."/>
        </authorList>
    </citation>
    <scope>NUCLEOTIDE SEQUENCE</scope>
    <source>
        <strain evidence="7">BC1065</strain>
    </source>
</reference>
<evidence type="ECO:0000256" key="6">
    <source>
        <dbReference type="RuleBase" id="RU000461"/>
    </source>
</evidence>
<evidence type="ECO:0008006" key="9">
    <source>
        <dbReference type="Google" id="ProtNLM"/>
    </source>
</evidence>
<evidence type="ECO:0000313" key="8">
    <source>
        <dbReference type="Proteomes" id="UP000807716"/>
    </source>
</evidence>
<dbReference type="PANTHER" id="PTHR24305:SF166">
    <property type="entry name" value="CYTOCHROME P450 12A4, MITOCHONDRIAL-RELATED"/>
    <property type="match status" value="1"/>
</dbReference>
<dbReference type="PROSITE" id="PS00086">
    <property type="entry name" value="CYTOCHROME_P450"/>
    <property type="match status" value="1"/>
</dbReference>
<evidence type="ECO:0000313" key="7">
    <source>
        <dbReference type="EMBL" id="KAG0269384.1"/>
    </source>
</evidence>
<accession>A0A9P6QMN7</accession>
<comment type="cofactor">
    <cofactor evidence="1 5">
        <name>heme</name>
        <dbReference type="ChEBI" id="CHEBI:30413"/>
    </cofactor>
</comment>
<dbReference type="PANTHER" id="PTHR24305">
    <property type="entry name" value="CYTOCHROME P450"/>
    <property type="match status" value="1"/>
</dbReference>
<dbReference type="InterPro" id="IPR001128">
    <property type="entry name" value="Cyt_P450"/>
</dbReference>
<evidence type="ECO:0000256" key="2">
    <source>
        <dbReference type="ARBA" id="ARBA00010617"/>
    </source>
</evidence>
<evidence type="ECO:0000256" key="5">
    <source>
        <dbReference type="PIRSR" id="PIRSR602401-1"/>
    </source>
</evidence>
<dbReference type="Gene3D" id="1.10.630.10">
    <property type="entry name" value="Cytochrome P450"/>
    <property type="match status" value="1"/>
</dbReference>
<dbReference type="InterPro" id="IPR002401">
    <property type="entry name" value="Cyt_P450_E_grp-I"/>
</dbReference>
<keyword evidence="8" id="KW-1185">Reference proteome</keyword>
<dbReference type="InterPro" id="IPR050121">
    <property type="entry name" value="Cytochrome_P450_monoxygenase"/>
</dbReference>
<name>A0A9P6QMN7_9FUNG</name>
<sequence length="299" mass="34010">MVVNEETHPIINYMEIALKRSWRQVKHTTEALAKGKETKRVQERRALGEKGRRADLLQYLLDAQDREISEGNGPTGNTVEDAKSGKLTDEAVANEAFVFLLAGSETTSNALMWSIMYLVKNPDKLKRLREELDAATTSNGPGELPLDDQIRKLPYLHGVINETLRLRPVAATGIPRELTEDREMLGYFVPKGTTILAQIRQLHMDEAYFPKATEFIPERWISGESPFPPVQDFTFYPFSAGTRNCVGKNFAMMEYRLVLAALVKTYDLEYVPKQNEEFYQFVTIALVAGKHIVKLTRRQ</sequence>
<dbReference type="AlphaFoldDB" id="A0A9P6QMN7"/>
<proteinExistence type="inferred from homology"/>
<dbReference type="InterPro" id="IPR017972">
    <property type="entry name" value="Cyt_P450_CS"/>
</dbReference>
<protein>
    <recommendedName>
        <fullName evidence="9">Cytochrome P450</fullName>
    </recommendedName>
</protein>
<keyword evidence="4 5" id="KW-0408">Iron</keyword>